<dbReference type="PANTHER" id="PTHR38733">
    <property type="entry name" value="PROTEIN MCRC"/>
    <property type="match status" value="1"/>
</dbReference>
<comment type="caution">
    <text evidence="1">The sequence shown here is derived from an EMBL/GenBank/DDBJ whole genome shotgun (WGS) entry which is preliminary data.</text>
</comment>
<dbReference type="Proteomes" id="UP000050384">
    <property type="component" value="Unassembled WGS sequence"/>
</dbReference>
<dbReference type="AlphaFoldDB" id="A0A0Q0B135"/>
<evidence type="ECO:0000313" key="2">
    <source>
        <dbReference type="Proteomes" id="UP000050384"/>
    </source>
</evidence>
<name>A0A0Q0B135_PSESX</name>
<gene>
    <name evidence="1" type="ORF">ALO94_02386</name>
</gene>
<sequence length="144" mass="16462">MPNPTLDVAQVSPSAFDWLCETSSRFSKAGAALVQVEGRRWLKLDNYVGALETPCGTRIEILPKHFEQGDCIQQSRALLRRMIQKSLDLPTRKVGATALQRFDAPLTEWVMSSFLEALDHLIKRGLRFDYQRVEEEQRYLSPPL</sequence>
<reference evidence="1 2" key="1">
    <citation type="submission" date="2015-09" db="EMBL/GenBank/DDBJ databases">
        <title>Genome announcement of multiple Pseudomonas syringae strains.</title>
        <authorList>
            <person name="Thakur S."/>
            <person name="Wang P.W."/>
            <person name="Gong Y."/>
            <person name="Weir B.S."/>
            <person name="Guttman D.S."/>
        </authorList>
    </citation>
    <scope>NUCLEOTIDE SEQUENCE [LARGE SCALE GENOMIC DNA]</scope>
    <source>
        <strain evidence="1 2">ICMP16929</strain>
    </source>
</reference>
<dbReference type="InterPro" id="IPR019292">
    <property type="entry name" value="McrC"/>
</dbReference>
<feature type="non-terminal residue" evidence="1">
    <location>
        <position position="144"/>
    </location>
</feature>
<dbReference type="RefSeq" id="WP_234697601.1">
    <property type="nucleotide sequence ID" value="NZ_LJRI01001235.1"/>
</dbReference>
<dbReference type="EMBL" id="LJRI01001235">
    <property type="protein sequence ID" value="KPY68483.1"/>
    <property type="molecule type" value="Genomic_DNA"/>
</dbReference>
<dbReference type="PANTHER" id="PTHR38733:SF1">
    <property type="entry name" value="TYPE IV METHYL-DIRECTED RESTRICTION ENZYME ECOKMCRBC"/>
    <property type="match status" value="1"/>
</dbReference>
<dbReference type="Pfam" id="PF10117">
    <property type="entry name" value="McrBC"/>
    <property type="match status" value="1"/>
</dbReference>
<proteinExistence type="predicted"/>
<organism evidence="1 2">
    <name type="scientific">Pseudomonas syringae pv. spinaceae</name>
    <dbReference type="NCBI Taxonomy" id="264459"/>
    <lineage>
        <taxon>Bacteria</taxon>
        <taxon>Pseudomonadati</taxon>
        <taxon>Pseudomonadota</taxon>
        <taxon>Gammaproteobacteria</taxon>
        <taxon>Pseudomonadales</taxon>
        <taxon>Pseudomonadaceae</taxon>
        <taxon>Pseudomonas</taxon>
        <taxon>Pseudomonas syringae</taxon>
    </lineage>
</organism>
<accession>A0A0Q0B135</accession>
<evidence type="ECO:0000313" key="1">
    <source>
        <dbReference type="EMBL" id="KPY68483.1"/>
    </source>
</evidence>
<protein>
    <submittedName>
        <fullName evidence="1">Uncharacterized protein</fullName>
    </submittedName>
</protein>